<feature type="transmembrane region" description="Helical" evidence="8">
    <location>
        <begin position="164"/>
        <end position="184"/>
    </location>
</feature>
<protein>
    <submittedName>
        <fullName evidence="10">Formate hydrogenlyase subunit 3/multisubunit Na+/H+ antiporter, MnhD subunit</fullName>
    </submittedName>
</protein>
<feature type="transmembrane region" description="Helical" evidence="8">
    <location>
        <begin position="270"/>
        <end position="292"/>
    </location>
</feature>
<evidence type="ECO:0000256" key="1">
    <source>
        <dbReference type="ARBA" id="ARBA00004651"/>
    </source>
</evidence>
<feature type="transmembrane region" description="Helical" evidence="8">
    <location>
        <begin position="133"/>
        <end position="152"/>
    </location>
</feature>
<dbReference type="EMBL" id="CM001488">
    <property type="protein sequence ID" value="EIM64050.1"/>
    <property type="molecule type" value="Genomic_DNA"/>
</dbReference>
<evidence type="ECO:0000313" key="10">
    <source>
        <dbReference type="EMBL" id="EIM64050.1"/>
    </source>
</evidence>
<dbReference type="AlphaFoldDB" id="I5B3I7"/>
<feature type="transmembrane region" description="Helical" evidence="8">
    <location>
        <begin position="110"/>
        <end position="127"/>
    </location>
</feature>
<sequence>MMSWLIILPVIFPLCGTFFLYLFRRHNRIVTAVSWAISGFGVIVSILLMHRVYILGPQAISLGSWPAPFGVVFAADLLSAAMVAVTWLIGLGVVVYAAADLNANPSYPRFHLLIHFLLTGVNGAFLTGDLFNLYVWFEVMLIASFSLMTLDADTTQIHGSIKYVLLNLISTLTLLLAIGLLYGATGMLNLAGLHFKTHTLSPGFVSLLSGLFLFSFSVKSALFPVFAWLPASYHTLPSSIAALFAGLLTKVGIYAMMRIFTLVLPFEGTIWQTILIVLSGLTMLTGVLGAAGRFTIKKILSFHIISQVGYIIIGLALYTRLALAGSILYLIHHIIVKANLFLIGGFLNRKFGSDHLSHMGGVYRSLPLLAVLFLIPAFSLAGFPPLSGFWSKFAVVRASLETGHTILAATALFVGVLTVYSMLKIWNQVFWEAAPNDVTPSSSVSFRETNLYLVPIAIFALITIIIGLFAEPFFQYADRAAVQLLDPIFYIKAVLGDR</sequence>
<dbReference type="eggNOG" id="COG0651">
    <property type="taxonomic scope" value="Bacteria"/>
</dbReference>
<feature type="transmembrane region" description="Helical" evidence="8">
    <location>
        <begin position="406"/>
        <end position="423"/>
    </location>
</feature>
<keyword evidence="10" id="KW-0456">Lyase</keyword>
<dbReference type="InterPro" id="IPR001750">
    <property type="entry name" value="ND/Mrp_TM"/>
</dbReference>
<feature type="transmembrane region" description="Helical" evidence="8">
    <location>
        <begin position="6"/>
        <end position="23"/>
    </location>
</feature>
<dbReference type="STRING" id="879212.DespoDRAFT_02166"/>
<feature type="transmembrane region" description="Helical" evidence="8">
    <location>
        <begin position="69"/>
        <end position="98"/>
    </location>
</feature>
<proteinExistence type="inferred from homology"/>
<evidence type="ECO:0000256" key="6">
    <source>
        <dbReference type="ARBA" id="ARBA00023136"/>
    </source>
</evidence>
<feature type="transmembrane region" description="Helical" evidence="8">
    <location>
        <begin position="204"/>
        <end position="229"/>
    </location>
</feature>
<dbReference type="RefSeq" id="WP_004073435.1">
    <property type="nucleotide sequence ID" value="NZ_CM001488.1"/>
</dbReference>
<keyword evidence="5 8" id="KW-1133">Transmembrane helix</keyword>
<dbReference type="InterPro" id="IPR050586">
    <property type="entry name" value="CPA3_Na-H_Antiporter_D"/>
</dbReference>
<evidence type="ECO:0000256" key="7">
    <source>
        <dbReference type="RuleBase" id="RU000320"/>
    </source>
</evidence>
<dbReference type="GO" id="GO:0008137">
    <property type="term" value="F:NADH dehydrogenase (ubiquinone) activity"/>
    <property type="evidence" value="ECO:0007669"/>
    <property type="project" value="InterPro"/>
</dbReference>
<dbReference type="PANTHER" id="PTHR42703:SF1">
    <property type="entry name" value="NA(+)_H(+) ANTIPORTER SUBUNIT D1"/>
    <property type="match status" value="1"/>
</dbReference>
<organism evidence="10 11">
    <name type="scientific">Desulfobacter postgatei 2ac9</name>
    <dbReference type="NCBI Taxonomy" id="879212"/>
    <lineage>
        <taxon>Bacteria</taxon>
        <taxon>Pseudomonadati</taxon>
        <taxon>Thermodesulfobacteriota</taxon>
        <taxon>Desulfobacteria</taxon>
        <taxon>Desulfobacterales</taxon>
        <taxon>Desulfobacteraceae</taxon>
        <taxon>Desulfobacter</taxon>
    </lineage>
</organism>
<dbReference type="GO" id="GO:0005886">
    <property type="term" value="C:plasma membrane"/>
    <property type="evidence" value="ECO:0007669"/>
    <property type="project" value="UniProtKB-SubCell"/>
</dbReference>
<accession>I5B3I7</accession>
<dbReference type="PRINTS" id="PR01437">
    <property type="entry name" value="NUOXDRDTASE4"/>
</dbReference>
<dbReference type="GO" id="GO:0042773">
    <property type="term" value="P:ATP synthesis coupled electron transport"/>
    <property type="evidence" value="ECO:0007669"/>
    <property type="project" value="InterPro"/>
</dbReference>
<evidence type="ECO:0000256" key="8">
    <source>
        <dbReference type="SAM" id="Phobius"/>
    </source>
</evidence>
<dbReference type="Pfam" id="PF00361">
    <property type="entry name" value="Proton_antipo_M"/>
    <property type="match status" value="1"/>
</dbReference>
<gene>
    <name evidence="10" type="ORF">DespoDRAFT_02166</name>
</gene>
<dbReference type="GO" id="GO:0016829">
    <property type="term" value="F:lyase activity"/>
    <property type="evidence" value="ECO:0007669"/>
    <property type="project" value="UniProtKB-KW"/>
</dbReference>
<evidence type="ECO:0000259" key="9">
    <source>
        <dbReference type="Pfam" id="PF00361"/>
    </source>
</evidence>
<keyword evidence="3" id="KW-1003">Cell membrane</keyword>
<feature type="domain" description="NADH:quinone oxidoreductase/Mrp antiporter transmembrane" evidence="9">
    <location>
        <begin position="128"/>
        <end position="418"/>
    </location>
</feature>
<evidence type="ECO:0000256" key="2">
    <source>
        <dbReference type="ARBA" id="ARBA00005346"/>
    </source>
</evidence>
<feature type="transmembrane region" description="Helical" evidence="8">
    <location>
        <begin position="451"/>
        <end position="470"/>
    </location>
</feature>
<reference evidence="10 11" key="1">
    <citation type="submission" date="2011-09" db="EMBL/GenBank/DDBJ databases">
        <authorList>
            <consortium name="US DOE Joint Genome Institute (JGI-PGF)"/>
            <person name="Lucas S."/>
            <person name="Han J."/>
            <person name="Lapidus A."/>
            <person name="Cheng J.-F."/>
            <person name="Goodwin L."/>
            <person name="Pitluck S."/>
            <person name="Peters L."/>
            <person name="Land M.L."/>
            <person name="Hauser L."/>
            <person name="Orellana R."/>
            <person name="Lovley D."/>
            <person name="Woyke T.J."/>
        </authorList>
    </citation>
    <scope>NUCLEOTIDE SEQUENCE [LARGE SCALE GENOMIC DNA]</scope>
    <source>
        <strain evidence="10 11">2ac9</strain>
    </source>
</reference>
<comment type="subcellular location">
    <subcellularLocation>
        <location evidence="1">Cell membrane</location>
        <topology evidence="1">Multi-pass membrane protein</topology>
    </subcellularLocation>
    <subcellularLocation>
        <location evidence="7">Membrane</location>
        <topology evidence="7">Multi-pass membrane protein</topology>
    </subcellularLocation>
</comment>
<dbReference type="Proteomes" id="UP000005778">
    <property type="component" value="Chromosome"/>
</dbReference>
<feature type="transmembrane region" description="Helical" evidence="8">
    <location>
        <begin position="327"/>
        <end position="347"/>
    </location>
</feature>
<dbReference type="HOGENOM" id="CLU_007100_9_2_7"/>
<keyword evidence="6 8" id="KW-0472">Membrane</keyword>
<feature type="transmembrane region" description="Helical" evidence="8">
    <location>
        <begin position="241"/>
        <end position="264"/>
    </location>
</feature>
<keyword evidence="11" id="KW-1185">Reference proteome</keyword>
<feature type="transmembrane region" description="Helical" evidence="8">
    <location>
        <begin position="299"/>
        <end position="321"/>
    </location>
</feature>
<dbReference type="PANTHER" id="PTHR42703">
    <property type="entry name" value="NADH DEHYDROGENASE"/>
    <property type="match status" value="1"/>
</dbReference>
<reference evidence="10 11" key="2">
    <citation type="submission" date="2012-02" db="EMBL/GenBank/DDBJ databases">
        <title>Improved High-Quality Draft sequence of Desulfobacter postgatei 2ac9.</title>
        <authorList>
            <consortium name="US DOE Joint Genome Institute"/>
            <person name="Lucas S."/>
            <person name="Han J."/>
            <person name="Lapidus A."/>
            <person name="Cheng J.-F."/>
            <person name="Goodwin L."/>
            <person name="Pitluck S."/>
            <person name="Peters L."/>
            <person name="Ovchinnikova G."/>
            <person name="Held B."/>
            <person name="Detter J.C."/>
            <person name="Han C."/>
            <person name="Tapia R."/>
            <person name="Land M."/>
            <person name="Hauser L."/>
            <person name="Kyrpides N."/>
            <person name="Ivanova N."/>
            <person name="Pagani I."/>
            <person name="Orellana R."/>
            <person name="Lovley D."/>
            <person name="Woyke T."/>
        </authorList>
    </citation>
    <scope>NUCLEOTIDE SEQUENCE [LARGE SCALE GENOMIC DNA]</scope>
    <source>
        <strain evidence="10 11">2ac9</strain>
    </source>
</reference>
<keyword evidence="4 7" id="KW-0812">Transmembrane</keyword>
<evidence type="ECO:0000256" key="5">
    <source>
        <dbReference type="ARBA" id="ARBA00022989"/>
    </source>
</evidence>
<feature type="transmembrane region" description="Helical" evidence="8">
    <location>
        <begin position="30"/>
        <end position="49"/>
    </location>
</feature>
<name>I5B3I7_9BACT</name>
<feature type="transmembrane region" description="Helical" evidence="8">
    <location>
        <begin position="368"/>
        <end position="386"/>
    </location>
</feature>
<evidence type="ECO:0000256" key="3">
    <source>
        <dbReference type="ARBA" id="ARBA00022475"/>
    </source>
</evidence>
<comment type="similarity">
    <text evidence="2">Belongs to the CPA3 antiporters (TC 2.A.63) subunit D family.</text>
</comment>
<evidence type="ECO:0000313" key="11">
    <source>
        <dbReference type="Proteomes" id="UP000005778"/>
    </source>
</evidence>
<dbReference type="OrthoDB" id="9781596at2"/>
<evidence type="ECO:0000256" key="4">
    <source>
        <dbReference type="ARBA" id="ARBA00022692"/>
    </source>
</evidence>
<dbReference type="InterPro" id="IPR003918">
    <property type="entry name" value="NADH_UbQ_OxRdtase"/>
</dbReference>